<dbReference type="SUPFAM" id="SSF51004">
    <property type="entry name" value="C-terminal (heme d1) domain of cytochrome cd1-nitrite reductase"/>
    <property type="match status" value="1"/>
</dbReference>
<accession>A0ABP9CKU8</accession>
<evidence type="ECO:0008006" key="3">
    <source>
        <dbReference type="Google" id="ProtNLM"/>
    </source>
</evidence>
<dbReference type="Gene3D" id="2.130.10.10">
    <property type="entry name" value="YVTN repeat-like/Quinoprotein amine dehydrogenase"/>
    <property type="match status" value="1"/>
</dbReference>
<gene>
    <name evidence="1" type="ORF">GCM10023353_17940</name>
</gene>
<dbReference type="Proteomes" id="UP001500839">
    <property type="component" value="Unassembled WGS sequence"/>
</dbReference>
<comment type="caution">
    <text evidence="1">The sequence shown here is derived from an EMBL/GenBank/DDBJ whole genome shotgun (WGS) entry which is preliminary data.</text>
</comment>
<name>A0ABP9CKU8_9ACTN</name>
<organism evidence="1 2">
    <name type="scientific">Tomitella cavernea</name>
    <dbReference type="NCBI Taxonomy" id="1387982"/>
    <lineage>
        <taxon>Bacteria</taxon>
        <taxon>Bacillati</taxon>
        <taxon>Actinomycetota</taxon>
        <taxon>Actinomycetes</taxon>
        <taxon>Mycobacteriales</taxon>
        <taxon>Tomitella</taxon>
    </lineage>
</organism>
<dbReference type="RefSeq" id="WP_345602239.1">
    <property type="nucleotide sequence ID" value="NZ_BAABKQ010000001.1"/>
</dbReference>
<evidence type="ECO:0000313" key="2">
    <source>
        <dbReference type="Proteomes" id="UP001500839"/>
    </source>
</evidence>
<dbReference type="InterPro" id="IPR011048">
    <property type="entry name" value="Haem_d1_sf"/>
</dbReference>
<protein>
    <recommendedName>
        <fullName evidence="3">YncE family protein</fullName>
    </recommendedName>
</protein>
<dbReference type="InterPro" id="IPR015943">
    <property type="entry name" value="WD40/YVTN_repeat-like_dom_sf"/>
</dbReference>
<reference evidence="2" key="1">
    <citation type="journal article" date="2019" name="Int. J. Syst. Evol. Microbiol.">
        <title>The Global Catalogue of Microorganisms (GCM) 10K type strain sequencing project: providing services to taxonomists for standard genome sequencing and annotation.</title>
        <authorList>
            <consortium name="The Broad Institute Genomics Platform"/>
            <consortium name="The Broad Institute Genome Sequencing Center for Infectious Disease"/>
            <person name="Wu L."/>
            <person name="Ma J."/>
        </authorList>
    </citation>
    <scope>NUCLEOTIDE SEQUENCE [LARGE SCALE GENOMIC DNA]</scope>
    <source>
        <strain evidence="2">JCM 18542</strain>
    </source>
</reference>
<evidence type="ECO:0000313" key="1">
    <source>
        <dbReference type="EMBL" id="GAA4813397.1"/>
    </source>
</evidence>
<proteinExistence type="predicted"/>
<keyword evidence="2" id="KW-1185">Reference proteome</keyword>
<sequence>MPTAAAAALVVAASGLLGGCSGSGRAPMSGRVTLVHTAMPLREPIWSTHVGRLLGVTSDGRIASVAVNGDRPGNTVLSAPLGDGGEQAVGENLAINPLDDSTVFIAQPRQDRIAELRIDGLRPIGSLPGGPAPDRLGLEAGAGILLAMPDNGASVAVIDLHRRRLLGVQPVEAGPDGGLEGAGRGHTIDFHVVGAGHVAHYKGHTMPADETGAVPVAAQAIAGDRAKSSKVYVATRDSDRLLALDTKRALKGMEVVGRAELGAPARYIGTDNTRVYAATEDSLVVLQANSFEGYPPDGAIPVVRTIDFRRKLERAARQAPLSGLAVGPEKIFLTLKGVPGVVSITKPNI</sequence>
<dbReference type="EMBL" id="BAABKQ010000001">
    <property type="protein sequence ID" value="GAA4813397.1"/>
    <property type="molecule type" value="Genomic_DNA"/>
</dbReference>